<protein>
    <submittedName>
        <fullName evidence="3">EpsI family protein</fullName>
    </submittedName>
</protein>
<gene>
    <name evidence="3" type="primary">epsI</name>
    <name evidence="3" type="ORF">GPA27_14150</name>
</gene>
<comment type="caution">
    <text evidence="3">The sequence shown here is derived from an EMBL/GenBank/DDBJ whole genome shotgun (WGS) entry which is preliminary data.</text>
</comment>
<dbReference type="Proteomes" id="UP000634522">
    <property type="component" value="Unassembled WGS sequence"/>
</dbReference>
<organism evidence="3 4">
    <name type="scientific">Aromatoleum toluolicum</name>
    <dbReference type="NCBI Taxonomy" id="90060"/>
    <lineage>
        <taxon>Bacteria</taxon>
        <taxon>Pseudomonadati</taxon>
        <taxon>Pseudomonadota</taxon>
        <taxon>Betaproteobacteria</taxon>
        <taxon>Rhodocyclales</taxon>
        <taxon>Rhodocyclaceae</taxon>
        <taxon>Aromatoleum</taxon>
    </lineage>
</organism>
<reference evidence="3 4" key="1">
    <citation type="submission" date="2019-12" db="EMBL/GenBank/DDBJ databases">
        <title>Comparative genomics gives insights into the taxonomy of the Azoarcus-Aromatoleum group and reveals separate origins of nif in the plant-associated Azoarcus and non-plant-associated Aromatoleum sub-groups.</title>
        <authorList>
            <person name="Lafos M."/>
            <person name="Maluk M."/>
            <person name="Batista M."/>
            <person name="Junghare M."/>
            <person name="Carmona M."/>
            <person name="Faoro H."/>
            <person name="Cruz L.M."/>
            <person name="Battistoni F."/>
            <person name="De Souza E."/>
            <person name="Pedrosa F."/>
            <person name="Chen W.-M."/>
            <person name="Poole P.S."/>
            <person name="Dixon R.A."/>
            <person name="James E.K."/>
        </authorList>
    </citation>
    <scope>NUCLEOTIDE SEQUENCE [LARGE SCALE GENOMIC DNA]</scope>
    <source>
        <strain evidence="3 4">T</strain>
    </source>
</reference>
<dbReference type="NCBIfam" id="NF045609">
    <property type="entry name" value="EpsI_type_B"/>
    <property type="match status" value="1"/>
</dbReference>
<evidence type="ECO:0000313" key="4">
    <source>
        <dbReference type="Proteomes" id="UP000634522"/>
    </source>
</evidence>
<dbReference type="RefSeq" id="WP_169141272.1">
    <property type="nucleotide sequence ID" value="NZ_WTVS01000028.1"/>
</dbReference>
<evidence type="ECO:0000313" key="3">
    <source>
        <dbReference type="EMBL" id="NMF98527.1"/>
    </source>
</evidence>
<feature type="chain" id="PRO_5046954441" evidence="1">
    <location>
        <begin position="23"/>
        <end position="225"/>
    </location>
</feature>
<dbReference type="Pfam" id="PF11984">
    <property type="entry name" value="DUF3485"/>
    <property type="match status" value="1"/>
</dbReference>
<proteinExistence type="predicted"/>
<dbReference type="EMBL" id="WTVS01000028">
    <property type="protein sequence ID" value="NMF98527.1"/>
    <property type="molecule type" value="Genomic_DNA"/>
</dbReference>
<keyword evidence="4" id="KW-1185">Reference proteome</keyword>
<feature type="signal peptide" evidence="1">
    <location>
        <begin position="1"/>
        <end position="22"/>
    </location>
</feature>
<accession>A0ABX1NGV9</accession>
<feature type="domain" description="Methanolan biosynthesis EpsI" evidence="2">
    <location>
        <begin position="10"/>
        <end position="215"/>
    </location>
</feature>
<dbReference type="InterPro" id="IPR014263">
    <property type="entry name" value="Methanolan_biosynth_EpsI"/>
</dbReference>
<name>A0ABX1NGV9_9RHOO</name>
<sequence>MLSKRVQGVLIATLLISGSVVAAMMKPAHTIAADRKTFNLESAIPDEFADWRTDDAFVIVSVTPDVQQKIDALYSQVLNRTYINASGQRVMLSIAYGGDQRDSLAVHYPDVCYPAQGFEIISRRTGEIHTDQGRIQVKRIETVQQQRFEPVTYWAMVGDYPALGGVDKKLAEMRYGLKGNIPGGLLARVSSIDKDSQNAFAAHDNFIAELLNAINSSTRKRISGL</sequence>
<dbReference type="NCBIfam" id="TIGR02914">
    <property type="entry name" value="EpsI_fam"/>
    <property type="match status" value="1"/>
</dbReference>
<evidence type="ECO:0000256" key="1">
    <source>
        <dbReference type="SAM" id="SignalP"/>
    </source>
</evidence>
<dbReference type="InterPro" id="IPR054653">
    <property type="entry name" value="EpsI_type_B_pred"/>
</dbReference>
<keyword evidence="1" id="KW-0732">Signal</keyword>
<evidence type="ECO:0000259" key="2">
    <source>
        <dbReference type="Pfam" id="PF11984"/>
    </source>
</evidence>